<dbReference type="Proteomes" id="UP001558713">
    <property type="component" value="Unassembled WGS sequence"/>
</dbReference>
<proteinExistence type="predicted"/>
<comment type="caution">
    <text evidence="1">The sequence shown here is derived from an EMBL/GenBank/DDBJ whole genome shotgun (WGS) entry which is preliminary data.</text>
</comment>
<reference evidence="1 2" key="1">
    <citation type="submission" date="2024-04" db="EMBL/GenBank/DDBJ databases">
        <title>Genome assembly C_amara_ONT_v2.</title>
        <authorList>
            <person name="Yant L."/>
            <person name="Moore C."/>
            <person name="Slenker M."/>
        </authorList>
    </citation>
    <scope>NUCLEOTIDE SEQUENCE [LARGE SCALE GENOMIC DNA]</scope>
    <source>
        <tissue evidence="1">Leaf</tissue>
    </source>
</reference>
<organism evidence="1 2">
    <name type="scientific">Cardamine amara subsp. amara</name>
    <dbReference type="NCBI Taxonomy" id="228776"/>
    <lineage>
        <taxon>Eukaryota</taxon>
        <taxon>Viridiplantae</taxon>
        <taxon>Streptophyta</taxon>
        <taxon>Embryophyta</taxon>
        <taxon>Tracheophyta</taxon>
        <taxon>Spermatophyta</taxon>
        <taxon>Magnoliopsida</taxon>
        <taxon>eudicotyledons</taxon>
        <taxon>Gunneridae</taxon>
        <taxon>Pentapetalae</taxon>
        <taxon>rosids</taxon>
        <taxon>malvids</taxon>
        <taxon>Brassicales</taxon>
        <taxon>Brassicaceae</taxon>
        <taxon>Cardamineae</taxon>
        <taxon>Cardamine</taxon>
    </lineage>
</organism>
<accession>A0ABD1A1W3</accession>
<dbReference type="AlphaFoldDB" id="A0ABD1A1W3"/>
<evidence type="ECO:0000313" key="2">
    <source>
        <dbReference type="Proteomes" id="UP001558713"/>
    </source>
</evidence>
<evidence type="ECO:0000313" key="1">
    <source>
        <dbReference type="EMBL" id="KAL1197714.1"/>
    </source>
</evidence>
<protein>
    <submittedName>
        <fullName evidence="1">Cytochrome</fullName>
    </submittedName>
</protein>
<gene>
    <name evidence="1" type="ORF">V5N11_012369</name>
</gene>
<keyword evidence="2" id="KW-1185">Reference proteome</keyword>
<name>A0ABD1A1W3_CARAN</name>
<sequence>MKKESVEIGKESMKLSNNSIWKMSKRMVTRRESGVWLQSHLHCLRKFSWQLEKLGFDELLERILEEHEKENPYEHQGGGDMMDVLLAAFRDENAEYKITRNHIKSFFHGD</sequence>
<dbReference type="EMBL" id="JBANAX010000686">
    <property type="protein sequence ID" value="KAL1197714.1"/>
    <property type="molecule type" value="Genomic_DNA"/>
</dbReference>